<evidence type="ECO:0000313" key="2">
    <source>
        <dbReference type="Proteomes" id="UP000274822"/>
    </source>
</evidence>
<name>A0A433QJ19_9FUNG</name>
<protein>
    <submittedName>
        <fullName evidence="1">Uncharacterized protein</fullName>
    </submittedName>
</protein>
<dbReference type="EMBL" id="RBNJ01004675">
    <property type="protein sequence ID" value="RUS29795.1"/>
    <property type="molecule type" value="Genomic_DNA"/>
</dbReference>
<gene>
    <name evidence="1" type="ORF">BC938DRAFT_480232</name>
</gene>
<dbReference type="SUPFAM" id="SSF50630">
    <property type="entry name" value="Acid proteases"/>
    <property type="match status" value="1"/>
</dbReference>
<proteinExistence type="predicted"/>
<keyword evidence="2" id="KW-1185">Reference proteome</keyword>
<accession>A0A433QJ19</accession>
<dbReference type="AlphaFoldDB" id="A0A433QJ19"/>
<comment type="caution">
    <text evidence="1">The sequence shown here is derived from an EMBL/GenBank/DDBJ whole genome shotgun (WGS) entry which is preliminary data.</text>
</comment>
<organism evidence="1 2">
    <name type="scientific">Jimgerdemannia flammicorona</name>
    <dbReference type="NCBI Taxonomy" id="994334"/>
    <lineage>
        <taxon>Eukaryota</taxon>
        <taxon>Fungi</taxon>
        <taxon>Fungi incertae sedis</taxon>
        <taxon>Mucoromycota</taxon>
        <taxon>Mucoromycotina</taxon>
        <taxon>Endogonomycetes</taxon>
        <taxon>Endogonales</taxon>
        <taxon>Endogonaceae</taxon>
        <taxon>Jimgerdemannia</taxon>
    </lineage>
</organism>
<reference evidence="1 2" key="1">
    <citation type="journal article" date="2018" name="New Phytol.">
        <title>Phylogenomics of Endogonaceae and evolution of mycorrhizas within Mucoromycota.</title>
        <authorList>
            <person name="Chang Y."/>
            <person name="Desiro A."/>
            <person name="Na H."/>
            <person name="Sandor L."/>
            <person name="Lipzen A."/>
            <person name="Clum A."/>
            <person name="Barry K."/>
            <person name="Grigoriev I.V."/>
            <person name="Martin F.M."/>
            <person name="Stajich J.E."/>
            <person name="Smith M.E."/>
            <person name="Bonito G."/>
            <person name="Spatafora J.W."/>
        </authorList>
    </citation>
    <scope>NUCLEOTIDE SEQUENCE [LARGE SCALE GENOMIC DNA]</scope>
    <source>
        <strain evidence="1 2">AD002</strain>
    </source>
</reference>
<dbReference type="InterPro" id="IPR021109">
    <property type="entry name" value="Peptidase_aspartic_dom_sf"/>
</dbReference>
<dbReference type="Proteomes" id="UP000274822">
    <property type="component" value="Unassembled WGS sequence"/>
</dbReference>
<evidence type="ECO:0000313" key="1">
    <source>
        <dbReference type="EMBL" id="RUS29795.1"/>
    </source>
</evidence>
<sequence length="121" mass="13758">MSKKNILGPSLNNIRYCKPRATSTCANITIFDPTKSSTYKPFGTSSTMTGLSMPGLWLETRFRLGQESKIVCLRVGFQLRFTEQNTPKDNLIAQNRISTPFLNSSLERKSDDKSWHLSDFF</sequence>